<reference evidence="1 2" key="1">
    <citation type="submission" date="2023-01" db="EMBL/GenBank/DDBJ databases">
        <title>Analysis of 21 Apiospora genomes using comparative genomics revels a genus with tremendous synthesis potential of carbohydrate active enzymes and secondary metabolites.</title>
        <authorList>
            <person name="Sorensen T."/>
        </authorList>
    </citation>
    <scope>NUCLEOTIDE SEQUENCE [LARGE SCALE GENOMIC DNA]</scope>
    <source>
        <strain evidence="1 2">CBS 83171</strain>
    </source>
</reference>
<dbReference type="Proteomes" id="UP001446871">
    <property type="component" value="Unassembled WGS sequence"/>
</dbReference>
<comment type="caution">
    <text evidence="1">The sequence shown here is derived from an EMBL/GenBank/DDBJ whole genome shotgun (WGS) entry which is preliminary data.</text>
</comment>
<proteinExistence type="predicted"/>
<organism evidence="1 2">
    <name type="scientific">Apiospora saccharicola</name>
    <dbReference type="NCBI Taxonomy" id="335842"/>
    <lineage>
        <taxon>Eukaryota</taxon>
        <taxon>Fungi</taxon>
        <taxon>Dikarya</taxon>
        <taxon>Ascomycota</taxon>
        <taxon>Pezizomycotina</taxon>
        <taxon>Sordariomycetes</taxon>
        <taxon>Xylariomycetidae</taxon>
        <taxon>Amphisphaeriales</taxon>
        <taxon>Apiosporaceae</taxon>
        <taxon>Apiospora</taxon>
    </lineage>
</organism>
<dbReference type="SUPFAM" id="SSF81301">
    <property type="entry name" value="Nucleotidyltransferase"/>
    <property type="match status" value="1"/>
</dbReference>
<evidence type="ECO:0008006" key="3">
    <source>
        <dbReference type="Google" id="ProtNLM"/>
    </source>
</evidence>
<dbReference type="Gene3D" id="3.30.460.40">
    <property type="match status" value="1"/>
</dbReference>
<dbReference type="EMBL" id="JAQQWM010000006">
    <property type="protein sequence ID" value="KAK8060696.1"/>
    <property type="molecule type" value="Genomic_DNA"/>
</dbReference>
<keyword evidence="2" id="KW-1185">Reference proteome</keyword>
<sequence>MPEQETRPVPLPTKKHVVGAAAAVATALDGKVPYALVGGAACSALGSPRVTEEDIEIVVPKGRTSEARSLLKEHPESFDIEAKTLHTYFKNGESSRVRVELLAPPGMFREDFTEDTPTIRVHDDRIRVLKPTLLLNAKCGSVQNRPNQERMQSDAMDIVFLLSWCHRNGLYPTADEVPNATRALVDTFTSLVPSKEHWINSGYDMKQGRFLN</sequence>
<evidence type="ECO:0000313" key="1">
    <source>
        <dbReference type="EMBL" id="KAK8060696.1"/>
    </source>
</evidence>
<protein>
    <recommendedName>
        <fullName evidence="3">Nucleotidyl transferase AbiEii/AbiGii toxin family protein</fullName>
    </recommendedName>
</protein>
<name>A0ABR1URJ4_9PEZI</name>
<gene>
    <name evidence="1" type="ORF">PG996_010626</name>
</gene>
<accession>A0ABR1URJ4</accession>
<evidence type="ECO:0000313" key="2">
    <source>
        <dbReference type="Proteomes" id="UP001446871"/>
    </source>
</evidence>
<dbReference type="InterPro" id="IPR043519">
    <property type="entry name" value="NT_sf"/>
</dbReference>